<accession>A0A7S3QY19</accession>
<organism evidence="2">
    <name type="scientific">Dunaliella tertiolecta</name>
    <name type="common">Green alga</name>
    <dbReference type="NCBI Taxonomy" id="3047"/>
    <lineage>
        <taxon>Eukaryota</taxon>
        <taxon>Viridiplantae</taxon>
        <taxon>Chlorophyta</taxon>
        <taxon>core chlorophytes</taxon>
        <taxon>Chlorophyceae</taxon>
        <taxon>CS clade</taxon>
        <taxon>Chlamydomonadales</taxon>
        <taxon>Dunaliellaceae</taxon>
        <taxon>Dunaliella</taxon>
    </lineage>
</organism>
<gene>
    <name evidence="2" type="ORF">DTER00134_LOCUS11738</name>
</gene>
<dbReference type="Gene3D" id="3.40.50.11350">
    <property type="match status" value="1"/>
</dbReference>
<feature type="signal peptide" evidence="1">
    <location>
        <begin position="1"/>
        <end position="25"/>
    </location>
</feature>
<reference evidence="2" key="1">
    <citation type="submission" date="2021-01" db="EMBL/GenBank/DDBJ databases">
        <authorList>
            <person name="Corre E."/>
            <person name="Pelletier E."/>
            <person name="Niang G."/>
            <person name="Scheremetjew M."/>
            <person name="Finn R."/>
            <person name="Kale V."/>
            <person name="Holt S."/>
            <person name="Cochrane G."/>
            <person name="Meng A."/>
            <person name="Brown T."/>
            <person name="Cohen L."/>
        </authorList>
    </citation>
    <scope>NUCLEOTIDE SEQUENCE</scope>
    <source>
        <strain evidence="2">CCMP1320</strain>
    </source>
</reference>
<dbReference type="AlphaFoldDB" id="A0A7S3QY19"/>
<evidence type="ECO:0000256" key="1">
    <source>
        <dbReference type="SAM" id="SignalP"/>
    </source>
</evidence>
<sequence>MHRAFLYIFTSFMNLVAFRTNPTRAAQDEWKFQCGEGVLQYIETHRRLLDSHNVREVVSYSRSGLSDRKKGAVTTFYFALLTGRAFRLIGDVWPGIYRSEINWTFTNVKMKQYRERKDVAYVEVPCNDNYGKGTHLRHLYESGNVNKAWERYTSIVLDTCFDWAELLFNNPHHMLQLYAMGLRPESATGCALSLLFNIRSDVLEPYRNVIRRIMKPETFVVGIQIRVGDALAFTNLRMNQSDTDVVAQVSPFSQCALDIERQASIPEQSVVWYVASDSLDVKRYVLRHFSSRVVVILRQAFQTRGSLGLVNFDGWKFAAAEQWILSLADFFVLSHTSGFGALSAARSMKNRNVFVLGTNAINQSRCQVQQPKSWFTRQGFLTFF</sequence>
<feature type="chain" id="PRO_5031018988" description="Fucosyltransferase" evidence="1">
    <location>
        <begin position="26"/>
        <end position="384"/>
    </location>
</feature>
<name>A0A7S3QY19_DUNTE</name>
<dbReference type="EMBL" id="HBIP01019754">
    <property type="protein sequence ID" value="CAE0496665.1"/>
    <property type="molecule type" value="Transcribed_RNA"/>
</dbReference>
<evidence type="ECO:0008006" key="3">
    <source>
        <dbReference type="Google" id="ProtNLM"/>
    </source>
</evidence>
<proteinExistence type="predicted"/>
<protein>
    <recommendedName>
        <fullName evidence="3">Fucosyltransferase</fullName>
    </recommendedName>
</protein>
<evidence type="ECO:0000313" key="2">
    <source>
        <dbReference type="EMBL" id="CAE0496665.1"/>
    </source>
</evidence>
<keyword evidence="1" id="KW-0732">Signal</keyword>